<keyword evidence="4" id="KW-1185">Reference proteome</keyword>
<dbReference type="GO" id="GO:0098542">
    <property type="term" value="P:defense response to other organism"/>
    <property type="evidence" value="ECO:0007669"/>
    <property type="project" value="InterPro"/>
</dbReference>
<dbReference type="GO" id="GO:0005886">
    <property type="term" value="C:plasma membrane"/>
    <property type="evidence" value="ECO:0007669"/>
    <property type="project" value="TreeGrafter"/>
</dbReference>
<dbReference type="OrthoDB" id="996955at2759"/>
<dbReference type="PANTHER" id="PTHR31234">
    <property type="entry name" value="LATE EMBRYOGENESIS ABUNDANT (LEA) HYDROXYPROLINE-RICH GLYCOPROTEIN FAMILY"/>
    <property type="match status" value="1"/>
</dbReference>
<protein>
    <submittedName>
        <fullName evidence="5">NDR1/HIN1-like protein 13</fullName>
    </submittedName>
</protein>
<evidence type="ECO:0000256" key="3">
    <source>
        <dbReference type="SAM" id="Phobius"/>
    </source>
</evidence>
<proteinExistence type="predicted"/>
<evidence type="ECO:0000313" key="4">
    <source>
        <dbReference type="Proteomes" id="UP001652660"/>
    </source>
</evidence>
<gene>
    <name evidence="5" type="primary">LOC113715065</name>
</gene>
<evidence type="ECO:0000256" key="2">
    <source>
        <dbReference type="ARBA" id="ARBA00023136"/>
    </source>
</evidence>
<dbReference type="Proteomes" id="UP001652660">
    <property type="component" value="Chromosome 10c"/>
</dbReference>
<keyword evidence="3" id="KW-1133">Transmembrane helix</keyword>
<reference evidence="5" key="2">
    <citation type="submission" date="2025-08" db="UniProtKB">
        <authorList>
            <consortium name="RefSeq"/>
        </authorList>
    </citation>
    <scope>IDENTIFICATION</scope>
    <source>
        <tissue evidence="5">Leaves</tissue>
    </source>
</reference>
<dbReference type="PANTHER" id="PTHR31234:SF68">
    <property type="entry name" value="EXPRESSED PROTEIN"/>
    <property type="match status" value="1"/>
</dbReference>
<dbReference type="AlphaFoldDB" id="A0A6P6UWW9"/>
<organism evidence="4 5">
    <name type="scientific">Coffea arabica</name>
    <name type="common">Arabian coffee</name>
    <dbReference type="NCBI Taxonomy" id="13443"/>
    <lineage>
        <taxon>Eukaryota</taxon>
        <taxon>Viridiplantae</taxon>
        <taxon>Streptophyta</taxon>
        <taxon>Embryophyta</taxon>
        <taxon>Tracheophyta</taxon>
        <taxon>Spermatophyta</taxon>
        <taxon>Magnoliopsida</taxon>
        <taxon>eudicotyledons</taxon>
        <taxon>Gunneridae</taxon>
        <taxon>Pentapetalae</taxon>
        <taxon>asterids</taxon>
        <taxon>lamiids</taxon>
        <taxon>Gentianales</taxon>
        <taxon>Rubiaceae</taxon>
        <taxon>Ixoroideae</taxon>
        <taxon>Gardenieae complex</taxon>
        <taxon>Bertiereae - Coffeeae clade</taxon>
        <taxon>Coffeeae</taxon>
        <taxon>Coffea</taxon>
    </lineage>
</organism>
<keyword evidence="3" id="KW-0812">Transmembrane</keyword>
<comment type="subcellular location">
    <subcellularLocation>
        <location evidence="1">Membrane</location>
    </subcellularLocation>
</comment>
<dbReference type="RefSeq" id="XP_027095018.1">
    <property type="nucleotide sequence ID" value="XM_027239217.1"/>
</dbReference>
<evidence type="ECO:0000256" key="1">
    <source>
        <dbReference type="ARBA" id="ARBA00004370"/>
    </source>
</evidence>
<dbReference type="GeneID" id="113715065"/>
<sequence>MAVPVFHLAVGQRLLVTGKGRWHDVLRYSGTSYKKIWDEWLPSLSTIPPYHPLSLSFTLLPVFSMEEEREQPSKNRGRHGNYHNSSIPETRTLSFADNLAIHRHQPLPDQPHDFGPISGAGTYIVQVPKDQVFRVPSPQNAAHLGRQDDSRRPQKGRGSCCCSRCMCLCSLVAVIVLIIAIIGVIINIFVGFDDPSFQIERLMYNKPHSEFDIRLKVGNPNKHKSISYDQDSNVSLSFKQKKIAHGKFQNFDQDPGNSTAIPIVLHGSKLPAEIETSMNSKKSKIRIPLFLSIDLGLELKVGAFHVQSKRIQVSCSLTVDKLEKNTHIWAQDCGTKS</sequence>
<accession>A0A6P6UWW9</accession>
<evidence type="ECO:0000313" key="5">
    <source>
        <dbReference type="RefSeq" id="XP_027095018.1"/>
    </source>
</evidence>
<keyword evidence="2 3" id="KW-0472">Membrane</keyword>
<reference evidence="4" key="1">
    <citation type="journal article" date="2025" name="Foods">
        <title>Unveiling the Microbial Signatures of Arabica Coffee Cherries: Insights into Ripeness Specific Diversity, Functional Traits, and Implications for Quality and Safety.</title>
        <authorList>
            <consortium name="RefSeq"/>
            <person name="Tenea G.N."/>
            <person name="Cifuentes V."/>
            <person name="Reyes P."/>
            <person name="Cevallos-Vallejos M."/>
        </authorList>
    </citation>
    <scope>NUCLEOTIDE SEQUENCE [LARGE SCALE GENOMIC DNA]</scope>
</reference>
<feature type="transmembrane region" description="Helical" evidence="3">
    <location>
        <begin position="171"/>
        <end position="192"/>
    </location>
</feature>
<name>A0A6P6UWW9_COFAR</name>
<dbReference type="InterPro" id="IPR044839">
    <property type="entry name" value="NDR1-like"/>
</dbReference>